<organism evidence="1 2">
    <name type="scientific">Streptomyces candidus</name>
    <dbReference type="NCBI Taxonomy" id="67283"/>
    <lineage>
        <taxon>Bacteria</taxon>
        <taxon>Bacillati</taxon>
        <taxon>Actinomycetota</taxon>
        <taxon>Actinomycetes</taxon>
        <taxon>Kitasatosporales</taxon>
        <taxon>Streptomycetaceae</taxon>
        <taxon>Streptomyces</taxon>
    </lineage>
</organism>
<evidence type="ECO:0000313" key="1">
    <source>
        <dbReference type="EMBL" id="MBB6439368.1"/>
    </source>
</evidence>
<accession>A0A7X0HKW6</accession>
<dbReference type="RefSeq" id="WP_185035874.1">
    <property type="nucleotide sequence ID" value="NZ_BNBN01000006.1"/>
</dbReference>
<protein>
    <submittedName>
        <fullName evidence="1">Uncharacterized protein</fullName>
    </submittedName>
</protein>
<gene>
    <name evidence="1" type="ORF">HNQ79_005880</name>
</gene>
<dbReference type="AlphaFoldDB" id="A0A7X0HKW6"/>
<reference evidence="1 2" key="1">
    <citation type="submission" date="2020-08" db="EMBL/GenBank/DDBJ databases">
        <title>Genomic Encyclopedia of Type Strains, Phase IV (KMG-IV): sequencing the most valuable type-strain genomes for metagenomic binning, comparative biology and taxonomic classification.</title>
        <authorList>
            <person name="Goeker M."/>
        </authorList>
    </citation>
    <scope>NUCLEOTIDE SEQUENCE [LARGE SCALE GENOMIC DNA]</scope>
    <source>
        <strain evidence="1 2">DSM 40141</strain>
    </source>
</reference>
<keyword evidence="2" id="KW-1185">Reference proteome</keyword>
<evidence type="ECO:0000313" key="2">
    <source>
        <dbReference type="Proteomes" id="UP000540423"/>
    </source>
</evidence>
<comment type="caution">
    <text evidence="1">The sequence shown here is derived from an EMBL/GenBank/DDBJ whole genome shotgun (WGS) entry which is preliminary data.</text>
</comment>
<dbReference type="Proteomes" id="UP000540423">
    <property type="component" value="Unassembled WGS sequence"/>
</dbReference>
<dbReference type="EMBL" id="JACHEM010000020">
    <property type="protein sequence ID" value="MBB6439368.1"/>
    <property type="molecule type" value="Genomic_DNA"/>
</dbReference>
<proteinExistence type="predicted"/>
<name>A0A7X0HKW6_9ACTN</name>
<sequence>MRAEEAGNSDEHLCGYLHALTNLALRFVRVGRDAEVSAPALEAADLVVQLPDTEMHPRNALPGLVESLTWLGHHLDGQGRRREGRTVARAAQDLRRRMR</sequence>